<comment type="caution">
    <text evidence="5">The sequence shown here is derived from an EMBL/GenBank/DDBJ whole genome shotgun (WGS) entry which is preliminary data.</text>
</comment>
<name>A0A3B6G2N9_WHEAT</name>
<comment type="pathway">
    <text evidence="1">Protein modification; protein ubiquitination.</text>
</comment>
<organism evidence="5">
    <name type="scientific">Triticum aestivum</name>
    <name type="common">Wheat</name>
    <dbReference type="NCBI Taxonomy" id="4565"/>
    <lineage>
        <taxon>Eukaryota</taxon>
        <taxon>Viridiplantae</taxon>
        <taxon>Streptophyta</taxon>
        <taxon>Embryophyta</taxon>
        <taxon>Tracheophyta</taxon>
        <taxon>Spermatophyta</taxon>
        <taxon>Magnoliopsida</taxon>
        <taxon>Liliopsida</taxon>
        <taxon>Poales</taxon>
        <taxon>Poaceae</taxon>
        <taxon>BOP clade</taxon>
        <taxon>Pooideae</taxon>
        <taxon>Triticodae</taxon>
        <taxon>Triticeae</taxon>
        <taxon>Triticinae</taxon>
        <taxon>Triticum</taxon>
    </lineage>
</organism>
<evidence type="ECO:0000256" key="1">
    <source>
        <dbReference type="ARBA" id="ARBA00004906"/>
    </source>
</evidence>
<evidence type="ECO:0000256" key="2">
    <source>
        <dbReference type="ARBA" id="ARBA00009993"/>
    </source>
</evidence>
<reference evidence="5" key="2">
    <citation type="submission" date="2020-03" db="EMBL/GenBank/DDBJ databases">
        <title>The second near-complete assembly of the hexaploid bread wheat (Triticum aestivum) genome.</title>
        <authorList>
            <person name="Zimin A.V."/>
            <person name="Puiu D."/>
            <person name="Shumante A."/>
            <person name="Alonge M."/>
            <person name="Salzberg S.L."/>
        </authorList>
    </citation>
    <scope>NUCLEOTIDE SEQUENCE</scope>
    <source>
        <tissue evidence="5">Leaf</tissue>
    </source>
</reference>
<evidence type="ECO:0000259" key="3">
    <source>
        <dbReference type="Pfam" id="PF01466"/>
    </source>
</evidence>
<evidence type="ECO:0008006" key="6">
    <source>
        <dbReference type="Google" id="ProtNLM"/>
    </source>
</evidence>
<dbReference type="EMBL" id="CM022218">
    <property type="protein sequence ID" value="KAF7033958.1"/>
    <property type="molecule type" value="Genomic_DNA"/>
</dbReference>
<dbReference type="PANTHER" id="PTHR33065">
    <property type="entry name" value="OS07G0486400 PROTEIN"/>
    <property type="match status" value="1"/>
</dbReference>
<dbReference type="InterPro" id="IPR046533">
    <property type="entry name" value="DUF6598"/>
</dbReference>
<comment type="similarity">
    <text evidence="2">Belongs to the SKP1 family.</text>
</comment>
<dbReference type="PaxDb" id="4565-Traes_3B_CAB4456F6.2"/>
<dbReference type="SMART" id="SM00512">
    <property type="entry name" value="Skp1"/>
    <property type="match status" value="1"/>
</dbReference>
<dbReference type="InterPro" id="IPR036296">
    <property type="entry name" value="SKP1-like_dim_sf"/>
</dbReference>
<evidence type="ECO:0000259" key="4">
    <source>
        <dbReference type="Pfam" id="PF20241"/>
    </source>
</evidence>
<feature type="domain" description="DUF6598" evidence="4">
    <location>
        <begin position="228"/>
        <end position="420"/>
    </location>
</feature>
<accession>A0A3B6G2N9</accession>
<dbReference type="eggNOG" id="KOG1724">
    <property type="taxonomic scope" value="Eukaryota"/>
</dbReference>
<dbReference type="Proteomes" id="UP000815260">
    <property type="component" value="Chromosome 3B"/>
</dbReference>
<reference evidence="5" key="1">
    <citation type="journal article" date="2017" name="Gigascience">
        <title>The first near-complete assembly of the hexaploid bread wheat genome, Triticum aestivum.</title>
        <authorList>
            <person name="Zimin A.V."/>
            <person name="Puiu D."/>
            <person name="Hall R."/>
            <person name="Kingan S."/>
            <person name="Clavijo B.J."/>
            <person name="Salzberg S.L."/>
        </authorList>
    </citation>
    <scope>NUCLEOTIDE SEQUENCE</scope>
    <source>
        <tissue evidence="5">Leaf</tissue>
    </source>
</reference>
<dbReference type="PANTHER" id="PTHR33065:SF207">
    <property type="entry name" value="DUF6598 DOMAIN-CONTAINING PROTEIN"/>
    <property type="match status" value="1"/>
</dbReference>
<dbReference type="SUPFAM" id="SSF54695">
    <property type="entry name" value="POZ domain"/>
    <property type="match status" value="1"/>
</dbReference>
<gene>
    <name evidence="5" type="ORF">CFC21_045020</name>
</gene>
<dbReference type="STRING" id="4565.A0A080YUR0"/>
<sequence length="480" mass="53947">MAAEETTAMEMVALRSQEGVDFVVPAEEARVSTFLRRRMELDRDNYIVPADGDDTKYTHILLRSIRADVLPKVMHYCKRHAIATDDDRALSDWDAEFVGIVDLDTLYDLILASEKLEVRGLLGLACRALADKIKGKSPRETCHILDIKGVFDDANHDLKLVEKALAALNIVRCQDFTQYEPKLNAFKCSRYHNFENLAFFDFDKESSFQRGPPLHKLPSPESIQRYCLNVISVKARESDVGYPISVFGTVIARDYVDYRCVYLFRRERDDPQLISSPDDMLSLIDPCRALVPIDNVYFETNLKIMCDGGEDRVFSKGITEFNWVCIPTYRQTMTVSVYSFLSDVKFLCALVYQPVEVTIAISVLKGPCNISRVAASTPGNFKDHIVLYESAGSPMVVSDGDSIPLTRSVVAISLDQKLALFLVGGDACEHLALTLGPSDQVLICKMGCAVLEVIVGWTYVPERERPNMFKVIGKHTRLLL</sequence>
<proteinExistence type="inferred from homology"/>
<evidence type="ECO:0000313" key="5">
    <source>
        <dbReference type="EMBL" id="KAF7033958.1"/>
    </source>
</evidence>
<dbReference type="Pfam" id="PF01466">
    <property type="entry name" value="Skp1"/>
    <property type="match status" value="1"/>
</dbReference>
<protein>
    <recommendedName>
        <fullName evidence="6">SKP1 component POZ domain-containing protein</fullName>
    </recommendedName>
</protein>
<dbReference type="InterPro" id="IPR016072">
    <property type="entry name" value="Skp1_comp_dimer"/>
</dbReference>
<dbReference type="InterPro" id="IPR011333">
    <property type="entry name" value="SKP1/BTB/POZ_sf"/>
</dbReference>
<dbReference type="SUPFAM" id="SSF81382">
    <property type="entry name" value="Skp1 dimerisation domain-like"/>
    <property type="match status" value="1"/>
</dbReference>
<feature type="domain" description="SKP1 component dimerisation" evidence="3">
    <location>
        <begin position="120"/>
        <end position="148"/>
    </location>
</feature>
<dbReference type="Pfam" id="PF20241">
    <property type="entry name" value="DUF6598"/>
    <property type="match status" value="1"/>
</dbReference>
<dbReference type="Gene3D" id="3.30.710.10">
    <property type="entry name" value="Potassium Channel Kv1.1, Chain A"/>
    <property type="match status" value="1"/>
</dbReference>
<dbReference type="InterPro" id="IPR001232">
    <property type="entry name" value="SKP1-like"/>
</dbReference>